<evidence type="ECO:0000313" key="3">
    <source>
        <dbReference type="Proteomes" id="UP000280834"/>
    </source>
</evidence>
<gene>
    <name evidence="2" type="ORF">BTMF_LOCUS11920</name>
</gene>
<dbReference type="AlphaFoldDB" id="A0A0R3R1N4"/>
<reference evidence="4" key="1">
    <citation type="submission" date="2017-02" db="UniProtKB">
        <authorList>
            <consortium name="WormBaseParasite"/>
        </authorList>
    </citation>
    <scope>IDENTIFICATION</scope>
</reference>
<evidence type="ECO:0000313" key="2">
    <source>
        <dbReference type="EMBL" id="VDO40784.1"/>
    </source>
</evidence>
<protein>
    <submittedName>
        <fullName evidence="2 4">Uncharacterized protein</fullName>
    </submittedName>
</protein>
<sequence length="45" mass="4934">MAKLLVYIAFIIYCAGQANQAQPGPGLACMYLSFFVNSLPSMYVK</sequence>
<accession>A0A0R3R1N4</accession>
<dbReference type="EMBL" id="UZAG01018715">
    <property type="protein sequence ID" value="VDO40784.1"/>
    <property type="molecule type" value="Genomic_DNA"/>
</dbReference>
<evidence type="ECO:0000256" key="1">
    <source>
        <dbReference type="SAM" id="SignalP"/>
    </source>
</evidence>
<dbReference type="WBParaSite" id="BTMF_0001392101-mRNA-1">
    <property type="protein sequence ID" value="BTMF_0001392101-mRNA-1"/>
    <property type="gene ID" value="BTMF_0001392101"/>
</dbReference>
<feature type="chain" id="PRO_5043130977" evidence="1">
    <location>
        <begin position="17"/>
        <end position="45"/>
    </location>
</feature>
<dbReference type="Proteomes" id="UP000280834">
    <property type="component" value="Unassembled WGS sequence"/>
</dbReference>
<feature type="signal peptide" evidence="1">
    <location>
        <begin position="1"/>
        <end position="16"/>
    </location>
</feature>
<proteinExistence type="predicted"/>
<name>A0A0R3R1N4_9BILA</name>
<organism evidence="4">
    <name type="scientific">Brugia timori</name>
    <dbReference type="NCBI Taxonomy" id="42155"/>
    <lineage>
        <taxon>Eukaryota</taxon>
        <taxon>Metazoa</taxon>
        <taxon>Ecdysozoa</taxon>
        <taxon>Nematoda</taxon>
        <taxon>Chromadorea</taxon>
        <taxon>Rhabditida</taxon>
        <taxon>Spirurina</taxon>
        <taxon>Spiruromorpha</taxon>
        <taxon>Filarioidea</taxon>
        <taxon>Onchocercidae</taxon>
        <taxon>Brugia</taxon>
    </lineage>
</organism>
<keyword evidence="1" id="KW-0732">Signal</keyword>
<reference evidence="2 3" key="2">
    <citation type="submission" date="2018-11" db="EMBL/GenBank/DDBJ databases">
        <authorList>
            <consortium name="Pathogen Informatics"/>
        </authorList>
    </citation>
    <scope>NUCLEOTIDE SEQUENCE [LARGE SCALE GENOMIC DNA]</scope>
</reference>
<keyword evidence="3" id="KW-1185">Reference proteome</keyword>
<evidence type="ECO:0000313" key="4">
    <source>
        <dbReference type="WBParaSite" id="BTMF_0001392101-mRNA-1"/>
    </source>
</evidence>